<accession>B6BGE5</accession>
<evidence type="ECO:0000313" key="3">
    <source>
        <dbReference type="Proteomes" id="UP000006431"/>
    </source>
</evidence>
<evidence type="ECO:0000313" key="2">
    <source>
        <dbReference type="EMBL" id="EHP29572.1"/>
    </source>
</evidence>
<dbReference type="PANTHER" id="PTHR41786:SF1">
    <property type="entry name" value="6-HYDROXYMETHYLPTERIN DIPHOSPHOKINASE MPTE-LIKE DOMAIN-CONTAINING PROTEIN"/>
    <property type="match status" value="1"/>
</dbReference>
<reference evidence="2 3" key="1">
    <citation type="journal article" date="2012" name="Proc. Natl. Acad. Sci. U.S.A.">
        <title>Genome and physiology of a model Epsilonproteobacterium responsible for sulfide detoxification in marine oxygen depletion zones.</title>
        <authorList>
            <person name="Grote J."/>
            <person name="Schott T."/>
            <person name="Bruckner C.G."/>
            <person name="Glockner F.O."/>
            <person name="Jost G."/>
            <person name="Teeling H."/>
            <person name="Labrenz M."/>
            <person name="Jurgens K."/>
        </authorList>
    </citation>
    <scope>NUCLEOTIDE SEQUENCE [LARGE SCALE GENOMIC DNA]</scope>
    <source>
        <strain evidence="2 3">GD1</strain>
    </source>
</reference>
<proteinExistence type="predicted"/>
<name>B6BGE5_SULGG</name>
<dbReference type="PATRIC" id="fig|929558.5.peg.1043"/>
<evidence type="ECO:0000259" key="1">
    <source>
        <dbReference type="Pfam" id="PF01973"/>
    </source>
</evidence>
<dbReference type="EMBL" id="AFRZ01000001">
    <property type="protein sequence ID" value="EHP29572.1"/>
    <property type="molecule type" value="Genomic_DNA"/>
</dbReference>
<dbReference type="AlphaFoldDB" id="B6BGE5"/>
<dbReference type="HOGENOM" id="CLU_409333_0_0_7"/>
<protein>
    <submittedName>
        <fullName evidence="2">Protein containing DUF115</fullName>
    </submittedName>
</protein>
<dbReference type="Proteomes" id="UP000006431">
    <property type="component" value="Unassembled WGS sequence"/>
</dbReference>
<dbReference type="Pfam" id="PF01973">
    <property type="entry name" value="MptE-like"/>
    <property type="match status" value="1"/>
</dbReference>
<gene>
    <name evidence="2" type="ORF">SMGD1_1048</name>
</gene>
<dbReference type="STRING" id="929558.SMGD1_1048"/>
<dbReference type="eggNOG" id="COG2604">
    <property type="taxonomic scope" value="Bacteria"/>
</dbReference>
<sequence length="668" mass="78048">MESIENQAISNYEKNMEYFSKEKKTLFNTINVFNHALENGDYTAQYDLEYINGYFDVKLIKSSNFLYARNSNDFSKELAKLVDFKKNTYTFEGFPVYNFSEEKLQNLDDMNSGLEGIYPLMTYYLENTKRDDEMKRIEKFIFVGTGLGFHIPLINDKIDADEYLFIEDDLELFRLSLFTTQYYKLAETSFLFFSVADDENLFLNTMKRFLHDTFFYNRFLKYSYFSAHSDDKIKQIQNALMAQSFASFPYKTELKKFTKPFELISDEYNILNLNNHYEDSIFNKKPVLIITAGPSFKKNIEWLKQNHTKFLVIAVSATLKRLYEHNIVPDILTHIDGFEDSMSHYDGVPVEEYLKNTTVILGPFALKKLRNMFPKENVFSYEENTEYFENHGFLITPCVGSFSLVISLIFNSQNVYLLGLDLALDQETGSSHADNDHVFYEESDMEKKDLLIDTMSLLKNVFPVKGNLRDVVYTTSILHLSVQSLYLTIKNVKRDDQNLYNLNDGAQINQAIPTPIEDVDTAIFESIDKSDLHNAIQNTLLSHSSNKLSEDDIISLKKRLEETRVIKKDIESYIKNVRHNNSNSFQYDLLGIVSDIIDKNGRETHNLAHVYQTYFKYIVPIVMDLFNTKGIKNEKRHIKKLDKLIQKELLLIVNTYEKAIVDFLEEKY</sequence>
<dbReference type="InterPro" id="IPR002826">
    <property type="entry name" value="MptE-like"/>
</dbReference>
<dbReference type="OrthoDB" id="5291305at2"/>
<accession>H1FYE6</accession>
<organism evidence="2 3">
    <name type="scientific">Sulfurimonas gotlandica (strain DSM 19862 / JCM 16533 / GD1)</name>
    <dbReference type="NCBI Taxonomy" id="929558"/>
    <lineage>
        <taxon>Bacteria</taxon>
        <taxon>Pseudomonadati</taxon>
        <taxon>Campylobacterota</taxon>
        <taxon>Epsilonproteobacteria</taxon>
        <taxon>Campylobacterales</taxon>
        <taxon>Sulfurimonadaceae</taxon>
        <taxon>Sulfurimonas</taxon>
    </lineage>
</organism>
<dbReference type="PANTHER" id="PTHR41786">
    <property type="entry name" value="MOTILITY ACCESSORY FACTOR MAF"/>
    <property type="match status" value="1"/>
</dbReference>
<dbReference type="RefSeq" id="WP_008336662.1">
    <property type="nucleotide sequence ID" value="NZ_AFRZ01000001.1"/>
</dbReference>
<comment type="caution">
    <text evidence="2">The sequence shown here is derived from an EMBL/GenBank/DDBJ whole genome shotgun (WGS) entry which is preliminary data.</text>
</comment>
<keyword evidence="3" id="KW-1185">Reference proteome</keyword>
<feature type="domain" description="6-hydroxymethylpterin diphosphokinase MptE-like" evidence="1">
    <location>
        <begin position="276"/>
        <end position="425"/>
    </location>
</feature>